<dbReference type="GO" id="GO:0009002">
    <property type="term" value="F:serine-type D-Ala-D-Ala carboxypeptidase activity"/>
    <property type="evidence" value="ECO:0007669"/>
    <property type="project" value="UniProtKB-EC"/>
</dbReference>
<dbReference type="PANTHER" id="PTHR32282:SF11">
    <property type="entry name" value="PENICILLIN-BINDING PROTEIN 1B"/>
    <property type="match status" value="1"/>
</dbReference>
<comment type="catalytic activity">
    <reaction evidence="17">
        <text>[GlcNAc-(1-&gt;4)-Mur2Ac(oyl-L-Ala-gamma-D-Glu-L-Lys-D-Ala-D-Ala)](n)-di-trans,octa-cis-undecaprenyl diphosphate + beta-D-GlcNAc-(1-&gt;4)-Mur2Ac(oyl-L-Ala-gamma-D-Glu-L-Lys-D-Ala-D-Ala)-di-trans,octa-cis-undecaprenyl diphosphate = [GlcNAc-(1-&gt;4)-Mur2Ac(oyl-L-Ala-gamma-D-Glu-L-Lys-D-Ala-D-Ala)](n+1)-di-trans,octa-cis-undecaprenyl diphosphate + di-trans,octa-cis-undecaprenyl diphosphate + H(+)</text>
        <dbReference type="Rhea" id="RHEA:23708"/>
        <dbReference type="Rhea" id="RHEA-COMP:9602"/>
        <dbReference type="Rhea" id="RHEA-COMP:9603"/>
        <dbReference type="ChEBI" id="CHEBI:15378"/>
        <dbReference type="ChEBI" id="CHEBI:58405"/>
        <dbReference type="ChEBI" id="CHEBI:60033"/>
        <dbReference type="ChEBI" id="CHEBI:78435"/>
        <dbReference type="EC" id="2.4.99.28"/>
    </reaction>
</comment>
<dbReference type="InterPro" id="IPR050396">
    <property type="entry name" value="Glycosyltr_51/Transpeptidase"/>
</dbReference>
<dbReference type="GO" id="GO:0008658">
    <property type="term" value="F:penicillin binding"/>
    <property type="evidence" value="ECO:0007669"/>
    <property type="project" value="InterPro"/>
</dbReference>
<evidence type="ECO:0000313" key="20">
    <source>
        <dbReference type="EMBL" id="TFH95261.1"/>
    </source>
</evidence>
<comment type="similarity">
    <text evidence="3">In the C-terminal section; belongs to the transpeptidase family.</text>
</comment>
<evidence type="ECO:0000256" key="9">
    <source>
        <dbReference type="ARBA" id="ARBA00022679"/>
    </source>
</evidence>
<accession>A0A4Y8WPV0</accession>
<evidence type="ECO:0000256" key="16">
    <source>
        <dbReference type="ARBA" id="ARBA00034000"/>
    </source>
</evidence>
<evidence type="ECO:0000259" key="19">
    <source>
        <dbReference type="Pfam" id="PF00912"/>
    </source>
</evidence>
<sequence>MKRGVRWFVRLLWTLFGVGVAVVVLLFVLIANGVIGYMPLIEELQNPIDKYATQLISEDNVVMGSFALKGNNRIYTTYEDLSPALVNALIATEDKRFTEHSGIDLRGLFRVFFRTVLMGQKDAGGGSTITQQLAKQLYSPTAKNIVERAMQKPIEWVIAAKLERFYSKEEIITLYLNKFDFLYQAVGIDSAAKTYFNKLPKELTTEEAALLVGMCKNPSYFNPVRYPERTKGRRDVVLSLMMEQGYITRDEMVALQANAIELNFKRQSHRAGIAPYFREYLRKIMMAEKPDRSNYRDWQEQEYEHDVQQWENNPLYGWCNKNKKANGEPYNIYTDGLKVYTTINSRMQEHAEAAMIEHLAGDIQIAFDREKKGRDYAPFSKDISSDERRNIITRDIKNSDRYRLQKASGINESEIMKSFDEPTEMSVFAYGKEDGKYVTILRDTVMTPRDSILYHKRFLRSGFMAMDSSTGYVRAYVGGTDYSTFQYDMATQGRRQVGSTMKPYLYSMAMSEGFTPCDQMLHVQPHIRLATGEIWSPKNAGASRVGDMVSINWGLQNSSNWVTAWLMSQMSPVTFVDLLHSFGVTGDLDPTPAISLGSPDITVEEMVSGFSTFANAGMRAVPIYVTRIEDQYGNVVAEFLPDIREVLSADATYKTLHMLRNVMNGGTGSRVRNRYNVNADMGGKTGTSQNHSDGWFMGFTPRISTGCWVGGEDRSIHFDGIRLGQGANMALPIVAKFFQKVYADKALQKRAEELGVSPELKFVIPEEYADPCRSKDGGLMPFEPIVEEGIDPLFE</sequence>
<evidence type="ECO:0000256" key="11">
    <source>
        <dbReference type="ARBA" id="ARBA00022960"/>
    </source>
</evidence>
<dbReference type="GO" id="GO:0071555">
    <property type="term" value="P:cell wall organization"/>
    <property type="evidence" value="ECO:0007669"/>
    <property type="project" value="UniProtKB-KW"/>
</dbReference>
<evidence type="ECO:0000256" key="17">
    <source>
        <dbReference type="ARBA" id="ARBA00049902"/>
    </source>
</evidence>
<evidence type="ECO:0000256" key="10">
    <source>
        <dbReference type="ARBA" id="ARBA00022801"/>
    </source>
</evidence>
<keyword evidence="12" id="KW-0573">Peptidoglycan synthesis</keyword>
<dbReference type="InterPro" id="IPR012338">
    <property type="entry name" value="Beta-lactam/transpept-like"/>
</dbReference>
<dbReference type="Gene3D" id="1.10.3810.10">
    <property type="entry name" value="Biosynthetic peptidoglycan transglycosylase-like"/>
    <property type="match status" value="1"/>
</dbReference>
<dbReference type="InterPro" id="IPR001264">
    <property type="entry name" value="Glyco_trans_51"/>
</dbReference>
<dbReference type="GO" id="GO:0030288">
    <property type="term" value="C:outer membrane-bounded periplasmic space"/>
    <property type="evidence" value="ECO:0007669"/>
    <property type="project" value="TreeGrafter"/>
</dbReference>
<gene>
    <name evidence="20" type="ORF">E4P47_04950</name>
</gene>
<organism evidence="20 21">
    <name type="scientific">Porphyromonas levii</name>
    <dbReference type="NCBI Taxonomy" id="28114"/>
    <lineage>
        <taxon>Bacteria</taxon>
        <taxon>Pseudomonadati</taxon>
        <taxon>Bacteroidota</taxon>
        <taxon>Bacteroidia</taxon>
        <taxon>Bacteroidales</taxon>
        <taxon>Porphyromonadaceae</taxon>
        <taxon>Porphyromonas</taxon>
    </lineage>
</organism>
<evidence type="ECO:0000256" key="1">
    <source>
        <dbReference type="ARBA" id="ARBA00004236"/>
    </source>
</evidence>
<dbReference type="GO" id="GO:0005886">
    <property type="term" value="C:plasma membrane"/>
    <property type="evidence" value="ECO:0007669"/>
    <property type="project" value="UniProtKB-SubCell"/>
</dbReference>
<evidence type="ECO:0000256" key="3">
    <source>
        <dbReference type="ARBA" id="ARBA00007090"/>
    </source>
</evidence>
<dbReference type="STRING" id="1122973.GCA_000379925_01249"/>
<keyword evidence="6" id="KW-0121">Carboxypeptidase</keyword>
<keyword evidence="15" id="KW-0961">Cell wall biogenesis/degradation</keyword>
<dbReference type="SUPFAM" id="SSF56601">
    <property type="entry name" value="beta-lactamase/transpeptidase-like"/>
    <property type="match status" value="1"/>
</dbReference>
<dbReference type="GO" id="GO:0008360">
    <property type="term" value="P:regulation of cell shape"/>
    <property type="evidence" value="ECO:0007669"/>
    <property type="project" value="UniProtKB-KW"/>
</dbReference>
<evidence type="ECO:0000256" key="8">
    <source>
        <dbReference type="ARBA" id="ARBA00022676"/>
    </source>
</evidence>
<keyword evidence="7" id="KW-0645">Protease</keyword>
<comment type="pathway">
    <text evidence="2">Cell wall biogenesis; peptidoglycan biosynthesis.</text>
</comment>
<evidence type="ECO:0000256" key="15">
    <source>
        <dbReference type="ARBA" id="ARBA00023316"/>
    </source>
</evidence>
<feature type="domain" description="Penicillin-binding protein transpeptidase" evidence="18">
    <location>
        <begin position="463"/>
        <end position="701"/>
    </location>
</feature>
<dbReference type="InterPro" id="IPR001460">
    <property type="entry name" value="PCN-bd_Tpept"/>
</dbReference>
<dbReference type="Pfam" id="PF00912">
    <property type="entry name" value="Transgly"/>
    <property type="match status" value="1"/>
</dbReference>
<feature type="domain" description="Glycosyl transferase family 51" evidence="19">
    <location>
        <begin position="63"/>
        <end position="241"/>
    </location>
</feature>
<protein>
    <submittedName>
        <fullName evidence="20">Penicillin-binding protein</fullName>
    </submittedName>
</protein>
<evidence type="ECO:0000256" key="12">
    <source>
        <dbReference type="ARBA" id="ARBA00022984"/>
    </source>
</evidence>
<dbReference type="InterPro" id="IPR036950">
    <property type="entry name" value="PBP_transglycosylase"/>
</dbReference>
<reference evidence="20 21" key="1">
    <citation type="submission" date="2019-03" db="EMBL/GenBank/DDBJ databases">
        <title>Porphyromonas levii Isolated from the Uterus of Dairy Cows.</title>
        <authorList>
            <person name="Francis A.M."/>
        </authorList>
    </citation>
    <scope>NUCLEOTIDE SEQUENCE [LARGE SCALE GENOMIC DNA]</scope>
    <source>
        <strain evidence="20 21">AF5678</strain>
    </source>
</reference>
<comment type="subcellular location">
    <subcellularLocation>
        <location evidence="1">Cell membrane</location>
    </subcellularLocation>
</comment>
<dbReference type="Gene3D" id="3.40.710.10">
    <property type="entry name" value="DD-peptidase/beta-lactamase superfamily"/>
    <property type="match status" value="1"/>
</dbReference>
<dbReference type="SUPFAM" id="SSF53955">
    <property type="entry name" value="Lysozyme-like"/>
    <property type="match status" value="1"/>
</dbReference>
<keyword evidence="13" id="KW-0472">Membrane</keyword>
<keyword evidence="9" id="KW-0808">Transferase</keyword>
<name>A0A4Y8WPV0_9PORP</name>
<proteinExistence type="inferred from homology"/>
<dbReference type="AlphaFoldDB" id="A0A4Y8WPV0"/>
<evidence type="ECO:0000313" key="21">
    <source>
        <dbReference type="Proteomes" id="UP000297225"/>
    </source>
</evidence>
<dbReference type="RefSeq" id="WP_018358492.1">
    <property type="nucleotide sequence ID" value="NZ_CP197400.1"/>
</dbReference>
<keyword evidence="14" id="KW-0511">Multifunctional enzyme</keyword>
<comment type="caution">
    <text evidence="20">The sequence shown here is derived from an EMBL/GenBank/DDBJ whole genome shotgun (WGS) entry which is preliminary data.</text>
</comment>
<dbReference type="InterPro" id="IPR023346">
    <property type="entry name" value="Lysozyme-like_dom_sf"/>
</dbReference>
<evidence type="ECO:0000256" key="6">
    <source>
        <dbReference type="ARBA" id="ARBA00022645"/>
    </source>
</evidence>
<dbReference type="EMBL" id="SPNC01000058">
    <property type="protein sequence ID" value="TFH95261.1"/>
    <property type="molecule type" value="Genomic_DNA"/>
</dbReference>
<comment type="catalytic activity">
    <reaction evidence="16">
        <text>Preferential cleavage: (Ac)2-L-Lys-D-Ala-|-D-Ala. Also transpeptidation of peptidyl-alanyl moieties that are N-acyl substituents of D-alanine.</text>
        <dbReference type="EC" id="3.4.16.4"/>
    </reaction>
</comment>
<evidence type="ECO:0000256" key="7">
    <source>
        <dbReference type="ARBA" id="ARBA00022670"/>
    </source>
</evidence>
<dbReference type="OrthoDB" id="9766909at2"/>
<keyword evidence="5" id="KW-1003">Cell membrane</keyword>
<keyword evidence="8" id="KW-0328">Glycosyltransferase</keyword>
<evidence type="ECO:0000259" key="18">
    <source>
        <dbReference type="Pfam" id="PF00905"/>
    </source>
</evidence>
<keyword evidence="21" id="KW-1185">Reference proteome</keyword>
<keyword evidence="11" id="KW-0133">Cell shape</keyword>
<dbReference type="GO" id="GO:0008955">
    <property type="term" value="F:peptidoglycan glycosyltransferase activity"/>
    <property type="evidence" value="ECO:0007669"/>
    <property type="project" value="UniProtKB-EC"/>
</dbReference>
<dbReference type="GO" id="GO:0009252">
    <property type="term" value="P:peptidoglycan biosynthetic process"/>
    <property type="evidence" value="ECO:0007669"/>
    <property type="project" value="UniProtKB-KW"/>
</dbReference>
<evidence type="ECO:0000256" key="14">
    <source>
        <dbReference type="ARBA" id="ARBA00023268"/>
    </source>
</evidence>
<evidence type="ECO:0000256" key="5">
    <source>
        <dbReference type="ARBA" id="ARBA00022475"/>
    </source>
</evidence>
<dbReference type="PANTHER" id="PTHR32282">
    <property type="entry name" value="BINDING PROTEIN TRANSPEPTIDASE, PUTATIVE-RELATED"/>
    <property type="match status" value="1"/>
</dbReference>
<evidence type="ECO:0000256" key="2">
    <source>
        <dbReference type="ARBA" id="ARBA00004752"/>
    </source>
</evidence>
<dbReference type="Pfam" id="PF00905">
    <property type="entry name" value="Transpeptidase"/>
    <property type="match status" value="1"/>
</dbReference>
<evidence type="ECO:0000256" key="4">
    <source>
        <dbReference type="ARBA" id="ARBA00007739"/>
    </source>
</evidence>
<dbReference type="GO" id="GO:0006508">
    <property type="term" value="P:proteolysis"/>
    <property type="evidence" value="ECO:0007669"/>
    <property type="project" value="UniProtKB-KW"/>
</dbReference>
<keyword evidence="10" id="KW-0378">Hydrolase</keyword>
<comment type="similarity">
    <text evidence="4">In the N-terminal section; belongs to the glycosyltransferase 51 family.</text>
</comment>
<dbReference type="Proteomes" id="UP000297225">
    <property type="component" value="Unassembled WGS sequence"/>
</dbReference>
<evidence type="ECO:0000256" key="13">
    <source>
        <dbReference type="ARBA" id="ARBA00023136"/>
    </source>
</evidence>